<accession>A0ABV0WIS3</accession>
<dbReference type="EMBL" id="JAHRIM010048294">
    <property type="protein sequence ID" value="MEQ2268342.1"/>
    <property type="molecule type" value="Genomic_DNA"/>
</dbReference>
<name>A0ABV0WIS3_9TELE</name>
<keyword evidence="2" id="KW-1185">Reference proteome</keyword>
<protein>
    <submittedName>
        <fullName evidence="1">Uncharacterized protein</fullName>
    </submittedName>
</protein>
<proteinExistence type="predicted"/>
<gene>
    <name evidence="1" type="ORF">XENORESO_020744</name>
</gene>
<sequence length="101" mass="12113">MVWAAVQHLTLTKLITEYKWMMEKGKIFQEDNILPHSQGNISWFQRNNINPDPSEKIWRELKIRRYGEPSRFGRVVSHPEYCMRLVSTYRRHLGAPISNRE</sequence>
<dbReference type="Proteomes" id="UP001444071">
    <property type="component" value="Unassembled WGS sequence"/>
</dbReference>
<reference evidence="1 2" key="1">
    <citation type="submission" date="2021-06" db="EMBL/GenBank/DDBJ databases">
        <authorList>
            <person name="Palmer J.M."/>
        </authorList>
    </citation>
    <scope>NUCLEOTIDE SEQUENCE [LARGE SCALE GENOMIC DNA]</scope>
    <source>
        <strain evidence="1 2">XR_2019</strain>
        <tissue evidence="1">Muscle</tissue>
    </source>
</reference>
<organism evidence="1 2">
    <name type="scientific">Xenotaenia resolanae</name>
    <dbReference type="NCBI Taxonomy" id="208358"/>
    <lineage>
        <taxon>Eukaryota</taxon>
        <taxon>Metazoa</taxon>
        <taxon>Chordata</taxon>
        <taxon>Craniata</taxon>
        <taxon>Vertebrata</taxon>
        <taxon>Euteleostomi</taxon>
        <taxon>Actinopterygii</taxon>
        <taxon>Neopterygii</taxon>
        <taxon>Teleostei</taxon>
        <taxon>Neoteleostei</taxon>
        <taxon>Acanthomorphata</taxon>
        <taxon>Ovalentaria</taxon>
        <taxon>Atherinomorphae</taxon>
        <taxon>Cyprinodontiformes</taxon>
        <taxon>Goodeidae</taxon>
        <taxon>Xenotaenia</taxon>
    </lineage>
</organism>
<comment type="caution">
    <text evidence="1">The sequence shown here is derived from an EMBL/GenBank/DDBJ whole genome shotgun (WGS) entry which is preliminary data.</text>
</comment>
<evidence type="ECO:0000313" key="2">
    <source>
        <dbReference type="Proteomes" id="UP001444071"/>
    </source>
</evidence>
<evidence type="ECO:0000313" key="1">
    <source>
        <dbReference type="EMBL" id="MEQ2268342.1"/>
    </source>
</evidence>